<evidence type="ECO:0000256" key="3">
    <source>
        <dbReference type="ARBA" id="ARBA00022679"/>
    </source>
</evidence>
<dbReference type="GO" id="GO:0032259">
    <property type="term" value="P:methylation"/>
    <property type="evidence" value="ECO:0007669"/>
    <property type="project" value="UniProtKB-KW"/>
</dbReference>
<dbReference type="CDD" id="cd02440">
    <property type="entry name" value="AdoMet_MTases"/>
    <property type="match status" value="1"/>
</dbReference>
<dbReference type="GO" id="GO:0009007">
    <property type="term" value="F:site-specific DNA-methyltransferase (adenine-specific) activity"/>
    <property type="evidence" value="ECO:0007669"/>
    <property type="project" value="UniProtKB-EC"/>
</dbReference>
<evidence type="ECO:0000259" key="6">
    <source>
        <dbReference type="Pfam" id="PF02384"/>
    </source>
</evidence>
<dbReference type="PROSITE" id="PS00092">
    <property type="entry name" value="N6_MTASE"/>
    <property type="match status" value="1"/>
</dbReference>
<dbReference type="EC" id="2.1.1.72" evidence="1"/>
<keyword evidence="2" id="KW-0489">Methyltransferase</keyword>
<evidence type="ECO:0000256" key="1">
    <source>
        <dbReference type="ARBA" id="ARBA00011900"/>
    </source>
</evidence>
<dbReference type="InterPro" id="IPR025931">
    <property type="entry name" value="TaqI_C"/>
</dbReference>
<evidence type="ECO:0000313" key="8">
    <source>
        <dbReference type="EMBL" id="XBX74844.1"/>
    </source>
</evidence>
<dbReference type="InterPro" id="IPR029063">
    <property type="entry name" value="SAM-dependent_MTases_sf"/>
</dbReference>
<feature type="domain" description="DNA methylase adenine-specific" evidence="6">
    <location>
        <begin position="160"/>
        <end position="365"/>
    </location>
</feature>
<dbReference type="PANTHER" id="PTHR33841:SF1">
    <property type="entry name" value="DNA METHYLTRANSFERASE A"/>
    <property type="match status" value="1"/>
</dbReference>
<dbReference type="PANTHER" id="PTHR33841">
    <property type="entry name" value="DNA METHYLTRANSFERASE YEEA-RELATED"/>
    <property type="match status" value="1"/>
</dbReference>
<keyword evidence="3" id="KW-0808">Transferase</keyword>
<dbReference type="AlphaFoldDB" id="A0AAU7VLA0"/>
<evidence type="ECO:0000256" key="2">
    <source>
        <dbReference type="ARBA" id="ARBA00022603"/>
    </source>
</evidence>
<dbReference type="GO" id="GO:0008170">
    <property type="term" value="F:N-methyltransferase activity"/>
    <property type="evidence" value="ECO:0007669"/>
    <property type="project" value="InterPro"/>
</dbReference>
<dbReference type="Gene3D" id="3.40.50.150">
    <property type="entry name" value="Vaccinia Virus protein VP39"/>
    <property type="match status" value="1"/>
</dbReference>
<dbReference type="GO" id="GO:0003677">
    <property type="term" value="F:DNA binding"/>
    <property type="evidence" value="ECO:0007669"/>
    <property type="project" value="InterPro"/>
</dbReference>
<dbReference type="InterPro" id="IPR003356">
    <property type="entry name" value="DNA_methylase_A-5"/>
</dbReference>
<dbReference type="GO" id="GO:0009307">
    <property type="term" value="P:DNA restriction-modification system"/>
    <property type="evidence" value="ECO:0007669"/>
    <property type="project" value="UniProtKB-KW"/>
</dbReference>
<dbReference type="EMBL" id="CP158367">
    <property type="protein sequence ID" value="XBX74844.1"/>
    <property type="molecule type" value="Genomic_DNA"/>
</dbReference>
<feature type="domain" description="TaqI-like C-terminal specificity" evidence="7">
    <location>
        <begin position="451"/>
        <end position="562"/>
    </location>
</feature>
<dbReference type="Pfam" id="PF12950">
    <property type="entry name" value="TaqI_C"/>
    <property type="match status" value="1"/>
</dbReference>
<evidence type="ECO:0000256" key="5">
    <source>
        <dbReference type="ARBA" id="ARBA00047942"/>
    </source>
</evidence>
<gene>
    <name evidence="8" type="ORF">PRVXT_002904</name>
</gene>
<sequence>MKKNEENLKKVNISSKTLSNWARVYNIDEKSIENKLEGILAEKFRSRRNKVLRDNYYLDTGYSQCNKTTEACKNLFALFIEYKKETIHIERKILLITSVVLLKKRGLIQCINKAIHNPEEVKDKVIRNLLLQFNVSFDCEDKKLIADTLNIYLPYKKGEDLLGMTYSSFKREGKKSEQGFYLTSKKVRGYLVEKVANKISKQNTILDPCCGTGAFLIEIYTAKKMQPKEIKNLFGVELDYMAALICKLNLILLQGRGYQVPNITHSDFFDLKWNSHFDLIIGNPPWGGKISQQFVKGDSFKAFLEEGLKILKEKGNLTFLLPKSYFLVSAHYNSRKKLIEHQTIDLLACLNNVFEKVMSQTILMSITNKYPHSFHRISTEYKEQRGKIPQRSFVQNNYTLNIFTSPQNFLLTKRIETNCIYLKNNVYYGMGIVTGNNKKFLSKDPNHGEGIISGKEVFKYYLEKPATFLDLSEKQNFQQVAPESLYRQEKLIYRFINKNLVFALDEKGLLTLNSVNFLIPKIKGYGIKFIMAVLNSMVAQLYFNHCFYSVKVLKYQIQAIPIPICTLKEQKPIEEMVELLSGSGDRHKMYREIEHEIRKLYKLSKTEDEIIDQQIKVKYLK</sequence>
<evidence type="ECO:0000256" key="4">
    <source>
        <dbReference type="ARBA" id="ARBA00022747"/>
    </source>
</evidence>
<dbReference type="REBASE" id="840125">
    <property type="entry name" value="M.PtaZ910TORF2904P"/>
</dbReference>
<proteinExistence type="predicted"/>
<dbReference type="SUPFAM" id="SSF53335">
    <property type="entry name" value="S-adenosyl-L-methionine-dependent methyltransferases"/>
    <property type="match status" value="1"/>
</dbReference>
<dbReference type="Pfam" id="PF02384">
    <property type="entry name" value="N6_Mtase"/>
    <property type="match status" value="1"/>
</dbReference>
<evidence type="ECO:0000259" key="7">
    <source>
        <dbReference type="Pfam" id="PF12950"/>
    </source>
</evidence>
<name>A0AAU7VLA0_9FIRM</name>
<reference evidence="8" key="2">
    <citation type="submission" date="2024-06" db="EMBL/GenBank/DDBJ databases">
        <authorList>
            <person name="Petrova K.O."/>
            <person name="Toshchakov S.V."/>
            <person name="Boltjanskaja Y.V."/>
            <person name="Kevbrin V."/>
        </authorList>
    </citation>
    <scope>NUCLEOTIDE SEQUENCE</scope>
    <source>
        <strain evidence="8">Z-910T</strain>
    </source>
</reference>
<comment type="catalytic activity">
    <reaction evidence="5">
        <text>a 2'-deoxyadenosine in DNA + S-adenosyl-L-methionine = an N(6)-methyl-2'-deoxyadenosine in DNA + S-adenosyl-L-homocysteine + H(+)</text>
        <dbReference type="Rhea" id="RHEA:15197"/>
        <dbReference type="Rhea" id="RHEA-COMP:12418"/>
        <dbReference type="Rhea" id="RHEA-COMP:12419"/>
        <dbReference type="ChEBI" id="CHEBI:15378"/>
        <dbReference type="ChEBI" id="CHEBI:57856"/>
        <dbReference type="ChEBI" id="CHEBI:59789"/>
        <dbReference type="ChEBI" id="CHEBI:90615"/>
        <dbReference type="ChEBI" id="CHEBI:90616"/>
        <dbReference type="EC" id="2.1.1.72"/>
    </reaction>
</comment>
<dbReference type="PRINTS" id="PR00507">
    <property type="entry name" value="N12N6MTFRASE"/>
</dbReference>
<reference evidence="8" key="1">
    <citation type="journal article" date="2013" name="Extremophiles">
        <title>Proteinivorax tanatarense gen. nov., sp. nov., an anaerobic, haloalkaliphilic, proteolytic bacterium isolated from a decaying algal bloom, and proposal of Proteinivoraceae fam. nov.</title>
        <authorList>
            <person name="Kevbrin V."/>
            <person name="Boltyanskaya Y."/>
            <person name="Zhilina T."/>
            <person name="Kolganova T."/>
            <person name="Lavrentjeva E."/>
            <person name="Kuznetsov B."/>
        </authorList>
    </citation>
    <scope>NUCLEOTIDE SEQUENCE</scope>
    <source>
        <strain evidence="8">Z-910T</strain>
    </source>
</reference>
<dbReference type="RefSeq" id="WP_350343593.1">
    <property type="nucleotide sequence ID" value="NZ_CP158367.1"/>
</dbReference>
<organism evidence="8">
    <name type="scientific">Proteinivorax tanatarense</name>
    <dbReference type="NCBI Taxonomy" id="1260629"/>
    <lineage>
        <taxon>Bacteria</taxon>
        <taxon>Bacillati</taxon>
        <taxon>Bacillota</taxon>
        <taxon>Clostridia</taxon>
        <taxon>Eubacteriales</taxon>
        <taxon>Proteinivoracaceae</taxon>
        <taxon>Proteinivorax</taxon>
    </lineage>
</organism>
<keyword evidence="4" id="KW-0680">Restriction system</keyword>
<dbReference type="InterPro" id="IPR002052">
    <property type="entry name" value="DNA_methylase_N6_adenine_CS"/>
</dbReference>
<accession>A0AAU7VLA0</accession>
<protein>
    <recommendedName>
        <fullName evidence="1">site-specific DNA-methyltransferase (adenine-specific)</fullName>
        <ecNumber evidence="1">2.1.1.72</ecNumber>
    </recommendedName>
</protein>
<dbReference type="InterPro" id="IPR050953">
    <property type="entry name" value="N4_N6_ade-DNA_methylase"/>
</dbReference>